<name>A0A5B9DEE9_9ARCH</name>
<dbReference type="InterPro" id="IPR034139">
    <property type="entry name" value="TOPRIM_OLD"/>
</dbReference>
<dbReference type="RefSeq" id="WP_147664081.1">
    <property type="nucleotide sequence ID" value="NZ_CP042905.2"/>
</dbReference>
<feature type="domain" description="Endonuclease GajA/Old nuclease/RecF-like AAA" evidence="1">
    <location>
        <begin position="1"/>
        <end position="436"/>
    </location>
</feature>
<gene>
    <name evidence="3" type="ORF">DSAG12_03002</name>
</gene>
<dbReference type="Proteomes" id="UP000321408">
    <property type="component" value="Chromosome"/>
</dbReference>
<dbReference type="Pfam" id="PF13175">
    <property type="entry name" value="AAA_15"/>
    <property type="match status" value="1"/>
</dbReference>
<dbReference type="InterPro" id="IPR051396">
    <property type="entry name" value="Bact_Antivir_Def_Nuclease"/>
</dbReference>
<dbReference type="PANTHER" id="PTHR43581">
    <property type="entry name" value="ATP/GTP PHOSPHATASE"/>
    <property type="match status" value="1"/>
</dbReference>
<accession>A0A5B9DEE9</accession>
<evidence type="ECO:0000259" key="1">
    <source>
        <dbReference type="Pfam" id="PF13175"/>
    </source>
</evidence>
<dbReference type="EMBL" id="CP042905">
    <property type="protein sequence ID" value="QEE17170.1"/>
    <property type="molecule type" value="Genomic_DNA"/>
</dbReference>
<dbReference type="InterPro" id="IPR027417">
    <property type="entry name" value="P-loop_NTPase"/>
</dbReference>
<keyword evidence="3" id="KW-0378">Hydrolase</keyword>
<dbReference type="PANTHER" id="PTHR43581:SF4">
    <property type="entry name" value="ATP_GTP PHOSPHATASE"/>
    <property type="match status" value="1"/>
</dbReference>
<evidence type="ECO:0000313" key="3">
    <source>
        <dbReference type="EMBL" id="QEE17170.1"/>
    </source>
</evidence>
<dbReference type="OrthoDB" id="25344at2157"/>
<dbReference type="Pfam" id="PF20469">
    <property type="entry name" value="OLD-like_TOPRIM"/>
    <property type="match status" value="1"/>
</dbReference>
<organism evidence="3 4">
    <name type="scientific">Promethearchaeum syntrophicum</name>
    <dbReference type="NCBI Taxonomy" id="2594042"/>
    <lineage>
        <taxon>Archaea</taxon>
        <taxon>Promethearchaeati</taxon>
        <taxon>Promethearchaeota</taxon>
        <taxon>Promethearchaeia</taxon>
        <taxon>Promethearchaeales</taxon>
        <taxon>Promethearchaeaceae</taxon>
        <taxon>Promethearchaeum</taxon>
    </lineage>
</organism>
<evidence type="ECO:0000259" key="2">
    <source>
        <dbReference type="Pfam" id="PF20469"/>
    </source>
</evidence>
<dbReference type="AlphaFoldDB" id="A0A5B9DEE9"/>
<keyword evidence="3" id="KW-0540">Nuclease</keyword>
<protein>
    <submittedName>
        <fullName evidence="3">ATP-dependent endonuclease</fullName>
    </submittedName>
</protein>
<dbReference type="GeneID" id="41330977"/>
<keyword evidence="3" id="KW-0255">Endonuclease</keyword>
<sequence length="669" mass="78050">MKIKKVAITNFRTIKSAEFYFFPYMVFVGKNNSGKSNIMKALDVFFGRKPVEDDFRLEGKKRENEISITLTFIDLLEGEKKLYQGNILFEGTEKAQVEIKLTLHNQEKMKLKYEIAKLIPDLSSPAAKNRYGFLYDESLISKKEFQVDPSVPEEFKQLMEEYIKKKKEKLKKAGKNPSSRLSIADMNALKTQYIKQHPGINSLKMKKKYVRSKIGTTNIARYLGNYYFIPAVQDIDEETTYKAKGPSSINKLMNYILDQMRDEEKERAHNQQIRDIMNKIYQIDNSSSELNKLASKLNNTLKEFDGSNIRFDTVLPNINKMVRDSLKIYMNDGVDTLVSEKGHGLQRYFMVSLFKIWAETLLVKNKEEFQKKSGKEGDEEAKDLVPAISNSVYFAIEEPELFLHPQYQDLMRNYLLKIASTDNHQIILNTHAPNFIDFNDYKSVAKVLKSKKGAYEATSILQPIEEIDYELKVKDIIHTHGREYEKIHRINEINLSYFMNPNRSELFFADKVVLVEGETEKIMLQRWADYFFPDLVAKRVTTTYVDCNGKFNMQLYQEMLNGFQIPYVIIIDDDKGSGDKSMKSTNYHIRRIAESGHGHYITLDVDFENEFGITGHELMRDGVAKKNKPYQAFIKYFDENNNPKVEELEKLRQHSKLQQIFFSIYQEKI</sequence>
<dbReference type="SUPFAM" id="SSF52540">
    <property type="entry name" value="P-loop containing nucleoside triphosphate hydrolases"/>
    <property type="match status" value="1"/>
</dbReference>
<feature type="domain" description="OLD protein-like TOPRIM" evidence="2">
    <location>
        <begin position="507"/>
        <end position="574"/>
    </location>
</feature>
<reference evidence="3 4" key="2">
    <citation type="journal article" date="2024" name="Int. J. Syst. Evol. Microbiol.">
        <title>Promethearchaeum syntrophicum gen. nov., sp. nov., an anaerobic, obligately syntrophic archaeon, the first isolate of the lineage 'Asgard' archaea, and proposal of the new archaeal phylum Promethearchaeota phyl. nov. and kingdom Promethearchaeati regn. nov.</title>
        <authorList>
            <person name="Imachi H."/>
            <person name="Nobu M.K."/>
            <person name="Kato S."/>
            <person name="Takaki Y."/>
            <person name="Miyazaki M."/>
            <person name="Miyata M."/>
            <person name="Ogawara M."/>
            <person name="Saito Y."/>
            <person name="Sakai S."/>
            <person name="Tahara Y.O."/>
            <person name="Takano Y."/>
            <person name="Tasumi E."/>
            <person name="Uematsu K."/>
            <person name="Yoshimura T."/>
            <person name="Itoh T."/>
            <person name="Ohkuma M."/>
            <person name="Takai K."/>
        </authorList>
    </citation>
    <scope>NUCLEOTIDE SEQUENCE [LARGE SCALE GENOMIC DNA]</scope>
    <source>
        <strain evidence="3 4">MK-D1</strain>
    </source>
</reference>
<reference evidence="3 4" key="1">
    <citation type="journal article" date="2020" name="Nature">
        <title>Isolation of an archaeon at the prokaryote-eukaryote interface.</title>
        <authorList>
            <person name="Imachi H."/>
            <person name="Nobu M.K."/>
            <person name="Nakahara N."/>
            <person name="Morono Y."/>
            <person name="Ogawara M."/>
            <person name="Takaki Y."/>
            <person name="Takano Y."/>
            <person name="Uematsu K."/>
            <person name="Ikuta T."/>
            <person name="Ito M."/>
            <person name="Matsui Y."/>
            <person name="Miyazaki M."/>
            <person name="Murata K."/>
            <person name="Saito Y."/>
            <person name="Sakai S."/>
            <person name="Song C."/>
            <person name="Tasumi E."/>
            <person name="Yamanaka Y."/>
            <person name="Yamaguchi T."/>
            <person name="Kamagata Y."/>
            <person name="Tamaki H."/>
            <person name="Takai K."/>
        </authorList>
    </citation>
    <scope>NUCLEOTIDE SEQUENCE [LARGE SCALE GENOMIC DNA]</scope>
    <source>
        <strain evidence="3 4">MK-D1</strain>
    </source>
</reference>
<dbReference type="Gene3D" id="3.40.50.300">
    <property type="entry name" value="P-loop containing nucleotide triphosphate hydrolases"/>
    <property type="match status" value="2"/>
</dbReference>
<dbReference type="CDD" id="cd01026">
    <property type="entry name" value="TOPRIM_OLD"/>
    <property type="match status" value="1"/>
</dbReference>
<evidence type="ECO:0000313" key="4">
    <source>
        <dbReference type="Proteomes" id="UP000321408"/>
    </source>
</evidence>
<proteinExistence type="predicted"/>
<dbReference type="KEGG" id="psyt:DSAG12_03002"/>
<keyword evidence="4" id="KW-1185">Reference proteome</keyword>
<dbReference type="InterPro" id="IPR041685">
    <property type="entry name" value="AAA_GajA/Old/RecF-like"/>
</dbReference>